<proteinExistence type="predicted"/>
<comment type="caution">
    <text evidence="2">The sequence shown here is derived from an EMBL/GenBank/DDBJ whole genome shotgun (WGS) entry which is preliminary data.</text>
</comment>
<evidence type="ECO:0000313" key="3">
    <source>
        <dbReference type="Proteomes" id="UP000465266"/>
    </source>
</evidence>
<dbReference type="Pfam" id="PF23670">
    <property type="entry name" value="PIGBOS1"/>
    <property type="match status" value="1"/>
</dbReference>
<name>A0ABQ1AHI6_9EURO</name>
<feature type="region of interest" description="Disordered" evidence="1">
    <location>
        <begin position="85"/>
        <end position="141"/>
    </location>
</feature>
<dbReference type="InterPro" id="IPR057394">
    <property type="entry name" value="PIGBOS1"/>
</dbReference>
<dbReference type="Proteomes" id="UP000465266">
    <property type="component" value="Unassembled WGS sequence"/>
</dbReference>
<accession>A0ABQ1AHI6</accession>
<protein>
    <submittedName>
        <fullName evidence="2">Uncharacterized protein</fullName>
    </submittedName>
</protein>
<gene>
    <name evidence="2" type="ORF">IFM53868_03326</name>
</gene>
<organism evidence="2 3">
    <name type="scientific">Aspergillus udagawae</name>
    <dbReference type="NCBI Taxonomy" id="91492"/>
    <lineage>
        <taxon>Eukaryota</taxon>
        <taxon>Fungi</taxon>
        <taxon>Dikarya</taxon>
        <taxon>Ascomycota</taxon>
        <taxon>Pezizomycotina</taxon>
        <taxon>Eurotiomycetes</taxon>
        <taxon>Eurotiomycetidae</taxon>
        <taxon>Eurotiales</taxon>
        <taxon>Aspergillaceae</taxon>
        <taxon>Aspergillus</taxon>
        <taxon>Aspergillus subgen. Fumigati</taxon>
    </lineage>
</organism>
<evidence type="ECO:0000256" key="1">
    <source>
        <dbReference type="SAM" id="MobiDB-lite"/>
    </source>
</evidence>
<reference evidence="2 3" key="1">
    <citation type="submission" date="2020-01" db="EMBL/GenBank/DDBJ databases">
        <title>Draft genome sequence of Aspergillus udagawae IFM 53868.</title>
        <authorList>
            <person name="Takahashi H."/>
            <person name="Yaguchi T."/>
        </authorList>
    </citation>
    <scope>NUCLEOTIDE SEQUENCE [LARGE SCALE GENOMIC DNA]</scope>
    <source>
        <strain evidence="2 3">IFM 53868</strain>
    </source>
</reference>
<feature type="region of interest" description="Disordered" evidence="1">
    <location>
        <begin position="1"/>
        <end position="44"/>
    </location>
</feature>
<dbReference type="EMBL" id="BLKG01000025">
    <property type="protein sequence ID" value="GFF81999.1"/>
    <property type="molecule type" value="Genomic_DNA"/>
</dbReference>
<sequence>MRGDALFPKGGNQFVRPTSSRLHHHHQKHESQLHPRGISHRHGNIDRYDPATFNLLNPQTYNWIFLSGYYTFQPALQELQIEKRKPQPHELASNEASDSRGKLGDQAVRPADQVALSEKPDEGGIEENVPAGAGTSNRIHSAEPSWSEVVQDISAWRQNFRARSQGTARCAIAGLGSYLFDGVELILNSVLPAVSHRRQWGRRICFTA</sequence>
<keyword evidence="3" id="KW-1185">Reference proteome</keyword>
<evidence type="ECO:0000313" key="2">
    <source>
        <dbReference type="EMBL" id="GFF81999.1"/>
    </source>
</evidence>